<comment type="caution">
    <text evidence="1">The sequence shown here is derived from an EMBL/GenBank/DDBJ whole genome shotgun (WGS) entry which is preliminary data.</text>
</comment>
<accession>A0A508AJN5</accession>
<sequence length="129" mass="14866">MSRIKIYGLKSQLDPIRSALSDTIHSCMTEAFRLPAEHRFHRFFGLAPEDFIFPDGHSDRYLVLEISCFEGRSMSAKKALIRLLFERLEERHGIPRRDVEISITETPRWNWGLAGKSGDEVMVDYPVGV</sequence>
<dbReference type="PANTHER" id="PTHR38460">
    <property type="entry name" value="TAUTOMERASE YOLI-RELATED"/>
    <property type="match status" value="1"/>
</dbReference>
<organism evidence="1 2">
    <name type="scientific">Marilutibacter aestuarii</name>
    <dbReference type="NCBI Taxonomy" id="1706195"/>
    <lineage>
        <taxon>Bacteria</taxon>
        <taxon>Pseudomonadati</taxon>
        <taxon>Pseudomonadota</taxon>
        <taxon>Gammaproteobacteria</taxon>
        <taxon>Lysobacterales</taxon>
        <taxon>Lysobacteraceae</taxon>
        <taxon>Marilutibacter</taxon>
    </lineage>
</organism>
<dbReference type="InterPro" id="IPR014347">
    <property type="entry name" value="Tautomerase/MIF_sf"/>
</dbReference>
<dbReference type="SUPFAM" id="SSF55331">
    <property type="entry name" value="Tautomerase/MIF"/>
    <property type="match status" value="1"/>
</dbReference>
<dbReference type="AlphaFoldDB" id="A0A508AJN5"/>
<evidence type="ECO:0000313" key="1">
    <source>
        <dbReference type="EMBL" id="TQD49657.1"/>
    </source>
</evidence>
<gene>
    <name evidence="1" type="ORF">FKV25_04200</name>
</gene>
<dbReference type="Gene3D" id="3.30.429.10">
    <property type="entry name" value="Macrophage Migration Inhibitory Factor"/>
    <property type="match status" value="1"/>
</dbReference>
<dbReference type="Pfam" id="PF14552">
    <property type="entry name" value="Tautomerase_2"/>
    <property type="match status" value="1"/>
</dbReference>
<reference evidence="1 2" key="1">
    <citation type="submission" date="2019-06" db="EMBL/GenBank/DDBJ databases">
        <title>Lysobacter alkalisoli sp. nov. isolated from saline soil.</title>
        <authorList>
            <person name="Sun J.-Q."/>
            <person name="Xu L."/>
        </authorList>
    </citation>
    <scope>NUCLEOTIDE SEQUENCE [LARGE SCALE GENOMIC DNA]</scope>
    <source>
        <strain evidence="1 2">JCM 31130</strain>
    </source>
</reference>
<keyword evidence="2" id="KW-1185">Reference proteome</keyword>
<evidence type="ECO:0000313" key="2">
    <source>
        <dbReference type="Proteomes" id="UP000318212"/>
    </source>
</evidence>
<dbReference type="OrthoDB" id="9804765at2"/>
<name>A0A508AJN5_9GAMM</name>
<dbReference type="RefSeq" id="WP_141517547.1">
    <property type="nucleotide sequence ID" value="NZ_VICE01000041.1"/>
</dbReference>
<dbReference type="PANTHER" id="PTHR38460:SF1">
    <property type="entry name" value="TAUTOMERASE YOLI-RELATED"/>
    <property type="match status" value="1"/>
</dbReference>
<dbReference type="InterPro" id="IPR037479">
    <property type="entry name" value="Tauto_MSAD"/>
</dbReference>
<proteinExistence type="predicted"/>
<dbReference type="EMBL" id="VICE01000041">
    <property type="protein sequence ID" value="TQD49657.1"/>
    <property type="molecule type" value="Genomic_DNA"/>
</dbReference>
<dbReference type="Proteomes" id="UP000318212">
    <property type="component" value="Unassembled WGS sequence"/>
</dbReference>
<protein>
    <submittedName>
        <fullName evidence="1">Tautomerase family protein</fullName>
    </submittedName>
</protein>